<accession>A0ABW9RNJ5</accession>
<dbReference type="Proteomes" id="UP000798808">
    <property type="component" value="Unassembled WGS sequence"/>
</dbReference>
<evidence type="ECO:0000313" key="3">
    <source>
        <dbReference type="Proteomes" id="UP000798808"/>
    </source>
</evidence>
<name>A0ABW9RNJ5_9BACT</name>
<evidence type="ECO:0000313" key="2">
    <source>
        <dbReference type="EMBL" id="MTI25332.1"/>
    </source>
</evidence>
<organism evidence="2 3">
    <name type="scientific">Fulvivirga kasyanovii</name>
    <dbReference type="NCBI Taxonomy" id="396812"/>
    <lineage>
        <taxon>Bacteria</taxon>
        <taxon>Pseudomonadati</taxon>
        <taxon>Bacteroidota</taxon>
        <taxon>Cytophagia</taxon>
        <taxon>Cytophagales</taxon>
        <taxon>Fulvivirgaceae</taxon>
        <taxon>Fulvivirga</taxon>
    </lineage>
</organism>
<keyword evidence="3" id="KW-1185">Reference proteome</keyword>
<evidence type="ECO:0000256" key="1">
    <source>
        <dbReference type="SAM" id="MobiDB-lite"/>
    </source>
</evidence>
<protein>
    <submittedName>
        <fullName evidence="2">Uncharacterized protein</fullName>
    </submittedName>
</protein>
<dbReference type="EMBL" id="SMLW01000504">
    <property type="protein sequence ID" value="MTI25332.1"/>
    <property type="molecule type" value="Genomic_DNA"/>
</dbReference>
<feature type="compositionally biased region" description="Polar residues" evidence="1">
    <location>
        <begin position="1"/>
        <end position="10"/>
    </location>
</feature>
<sequence length="66" mass="7721">MRGITSANSEKQNKRKANRRLRRIVNQKVKEGEVDLPELKEVSNVWSFDKDGKAYNPDMGDKEMRK</sequence>
<feature type="region of interest" description="Disordered" evidence="1">
    <location>
        <begin position="1"/>
        <end position="20"/>
    </location>
</feature>
<comment type="caution">
    <text evidence="2">The sequence shown here is derived from an EMBL/GenBank/DDBJ whole genome shotgun (WGS) entry which is preliminary data.</text>
</comment>
<proteinExistence type="predicted"/>
<gene>
    <name evidence="2" type="ORF">E1163_10300</name>
</gene>
<reference evidence="2 3" key="1">
    <citation type="submission" date="2019-02" db="EMBL/GenBank/DDBJ databases">
        <authorList>
            <person name="Goldberg S.R."/>
            <person name="Haltli B.A."/>
            <person name="Correa H."/>
            <person name="Russell K.G."/>
        </authorList>
    </citation>
    <scope>NUCLEOTIDE SEQUENCE [LARGE SCALE GENOMIC DNA]</scope>
    <source>
        <strain evidence="2 3">JCM 16186</strain>
    </source>
</reference>